<dbReference type="AlphaFoldDB" id="A0A5C5Z7I9"/>
<name>A0A5C5Z7I9_9BACT</name>
<dbReference type="EMBL" id="SJPJ01000001">
    <property type="protein sequence ID" value="TWT83026.1"/>
    <property type="molecule type" value="Genomic_DNA"/>
</dbReference>
<comment type="caution">
    <text evidence="2">The sequence shown here is derived from an EMBL/GenBank/DDBJ whole genome shotgun (WGS) entry which is preliminary data.</text>
</comment>
<dbReference type="OrthoDB" id="291104at2"/>
<keyword evidence="1" id="KW-1133">Transmembrane helix</keyword>
<feature type="transmembrane region" description="Helical" evidence="1">
    <location>
        <begin position="117"/>
        <end position="143"/>
    </location>
</feature>
<organism evidence="2 3">
    <name type="scientific">Novipirellula herctigrandis</name>
    <dbReference type="NCBI Taxonomy" id="2527986"/>
    <lineage>
        <taxon>Bacteria</taxon>
        <taxon>Pseudomonadati</taxon>
        <taxon>Planctomycetota</taxon>
        <taxon>Planctomycetia</taxon>
        <taxon>Pirellulales</taxon>
        <taxon>Pirellulaceae</taxon>
        <taxon>Novipirellula</taxon>
    </lineage>
</organism>
<evidence type="ECO:0000256" key="1">
    <source>
        <dbReference type="SAM" id="Phobius"/>
    </source>
</evidence>
<evidence type="ECO:0000313" key="3">
    <source>
        <dbReference type="Proteomes" id="UP000315010"/>
    </source>
</evidence>
<dbReference type="RefSeq" id="WP_146399909.1">
    <property type="nucleotide sequence ID" value="NZ_SJPJ01000001.1"/>
</dbReference>
<proteinExistence type="predicted"/>
<sequence>MNLNPYEVPSSQPDLGQAAGASNRTWLSACGGFIGIACLGSALGFVIWTASISSGLSFFMVAILGWVAFPFVLLWLASMRIKAFAGKAAIVVILVATAAFGVWAFDAVDEDAQGALVLLFAPAYQLVGVFSMLIVYFVVGWIARRARSLIHRQES</sequence>
<accession>A0A5C5Z7I9</accession>
<dbReference type="Proteomes" id="UP000315010">
    <property type="component" value="Unassembled WGS sequence"/>
</dbReference>
<reference evidence="2 3" key="1">
    <citation type="submission" date="2019-02" db="EMBL/GenBank/DDBJ databases">
        <title>Deep-cultivation of Planctomycetes and their phenomic and genomic characterization uncovers novel biology.</title>
        <authorList>
            <person name="Wiegand S."/>
            <person name="Jogler M."/>
            <person name="Boedeker C."/>
            <person name="Pinto D."/>
            <person name="Vollmers J."/>
            <person name="Rivas-Marin E."/>
            <person name="Kohn T."/>
            <person name="Peeters S.H."/>
            <person name="Heuer A."/>
            <person name="Rast P."/>
            <person name="Oberbeckmann S."/>
            <person name="Bunk B."/>
            <person name="Jeske O."/>
            <person name="Meyerdierks A."/>
            <person name="Storesund J.E."/>
            <person name="Kallscheuer N."/>
            <person name="Luecker S."/>
            <person name="Lage O.M."/>
            <person name="Pohl T."/>
            <person name="Merkel B.J."/>
            <person name="Hornburger P."/>
            <person name="Mueller R.-W."/>
            <person name="Bruemmer F."/>
            <person name="Labrenz M."/>
            <person name="Spormann A.M."/>
            <person name="Op Den Camp H."/>
            <person name="Overmann J."/>
            <person name="Amann R."/>
            <person name="Jetten M.S.M."/>
            <person name="Mascher T."/>
            <person name="Medema M.H."/>
            <person name="Devos D.P."/>
            <person name="Kaster A.-K."/>
            <person name="Ovreas L."/>
            <person name="Rohde M."/>
            <person name="Galperin M.Y."/>
            <person name="Jogler C."/>
        </authorList>
    </citation>
    <scope>NUCLEOTIDE SEQUENCE [LARGE SCALE GENOMIC DNA]</scope>
    <source>
        <strain evidence="2 3">CA13</strain>
    </source>
</reference>
<evidence type="ECO:0000313" key="2">
    <source>
        <dbReference type="EMBL" id="TWT83026.1"/>
    </source>
</evidence>
<keyword evidence="1" id="KW-0472">Membrane</keyword>
<feature type="transmembrane region" description="Helical" evidence="1">
    <location>
        <begin position="84"/>
        <end position="105"/>
    </location>
</feature>
<gene>
    <name evidence="2" type="ORF">CA13_44890</name>
</gene>
<keyword evidence="1" id="KW-0812">Transmembrane</keyword>
<keyword evidence="3" id="KW-1185">Reference proteome</keyword>
<protein>
    <submittedName>
        <fullName evidence="2">Uncharacterized protein</fullName>
    </submittedName>
</protein>
<feature type="transmembrane region" description="Helical" evidence="1">
    <location>
        <begin position="26"/>
        <end position="50"/>
    </location>
</feature>
<feature type="transmembrane region" description="Helical" evidence="1">
    <location>
        <begin position="56"/>
        <end position="77"/>
    </location>
</feature>